<evidence type="ECO:0000256" key="1">
    <source>
        <dbReference type="ARBA" id="ARBA00022737"/>
    </source>
</evidence>
<name>A0A7N2M3Q9_QUELO</name>
<evidence type="ECO:0000313" key="3">
    <source>
        <dbReference type="EnsemblPlants" id="QL07p020872:mrna"/>
    </source>
</evidence>
<dbReference type="InterPro" id="IPR002885">
    <property type="entry name" value="PPR_rpt"/>
</dbReference>
<dbReference type="Proteomes" id="UP000594261">
    <property type="component" value="Chromosome 7"/>
</dbReference>
<dbReference type="AlphaFoldDB" id="A0A7N2M3Q9"/>
<organism evidence="3 4">
    <name type="scientific">Quercus lobata</name>
    <name type="common">Valley oak</name>
    <dbReference type="NCBI Taxonomy" id="97700"/>
    <lineage>
        <taxon>Eukaryota</taxon>
        <taxon>Viridiplantae</taxon>
        <taxon>Streptophyta</taxon>
        <taxon>Embryophyta</taxon>
        <taxon>Tracheophyta</taxon>
        <taxon>Spermatophyta</taxon>
        <taxon>Magnoliopsida</taxon>
        <taxon>eudicotyledons</taxon>
        <taxon>Gunneridae</taxon>
        <taxon>Pentapetalae</taxon>
        <taxon>rosids</taxon>
        <taxon>fabids</taxon>
        <taxon>Fagales</taxon>
        <taxon>Fagaceae</taxon>
        <taxon>Quercus</taxon>
    </lineage>
</organism>
<reference evidence="3" key="2">
    <citation type="submission" date="2021-01" db="UniProtKB">
        <authorList>
            <consortium name="EnsemblPlants"/>
        </authorList>
    </citation>
    <scope>IDENTIFICATION</scope>
</reference>
<feature type="repeat" description="PPR" evidence="2">
    <location>
        <begin position="29"/>
        <end position="63"/>
    </location>
</feature>
<reference evidence="3 4" key="1">
    <citation type="journal article" date="2016" name="G3 (Bethesda)">
        <title>First Draft Assembly and Annotation of the Genome of a California Endemic Oak Quercus lobata Nee (Fagaceae).</title>
        <authorList>
            <person name="Sork V.L."/>
            <person name="Fitz-Gibbon S.T."/>
            <person name="Puiu D."/>
            <person name="Crepeau M."/>
            <person name="Gugger P.F."/>
            <person name="Sherman R."/>
            <person name="Stevens K."/>
            <person name="Langley C.H."/>
            <person name="Pellegrini M."/>
            <person name="Salzberg S.L."/>
        </authorList>
    </citation>
    <scope>NUCLEOTIDE SEQUENCE [LARGE SCALE GENOMIC DNA]</scope>
    <source>
        <strain evidence="3 4">cv. SW786</strain>
    </source>
</reference>
<dbReference type="EnsemblPlants" id="QL07p020872:mrna">
    <property type="protein sequence ID" value="QL07p020872:mrna"/>
    <property type="gene ID" value="QL07p020872"/>
</dbReference>
<dbReference type="OMA" id="RSHPENT"/>
<dbReference type="PROSITE" id="PS51375">
    <property type="entry name" value="PPR"/>
    <property type="match status" value="1"/>
</dbReference>
<dbReference type="InterPro" id="IPR046960">
    <property type="entry name" value="PPR_At4g14850-like_plant"/>
</dbReference>
<dbReference type="Gramene" id="QL07p020872:mrna">
    <property type="protein sequence ID" value="QL07p020872:mrna"/>
    <property type="gene ID" value="QL07p020872"/>
</dbReference>
<sequence>MIMGFASNMLLEDALETFSKMEEAKVKPNHVTIVGVLSACAHGGLVSEGWRFWSSMLENGIEPFMEHYGCMVDLLCRAILVDEACNLVEDLAIPPNPVVRRTLLWEKMSHLRKKMKEIGIKAVAGCSSIDVDGLVHVFAMGDWSHPKTKGIKRSFERDFRMDT</sequence>
<dbReference type="GO" id="GO:0003723">
    <property type="term" value="F:RNA binding"/>
    <property type="evidence" value="ECO:0007669"/>
    <property type="project" value="InterPro"/>
</dbReference>
<dbReference type="GO" id="GO:0009451">
    <property type="term" value="P:RNA modification"/>
    <property type="evidence" value="ECO:0007669"/>
    <property type="project" value="InterPro"/>
</dbReference>
<evidence type="ECO:0000256" key="2">
    <source>
        <dbReference type="PROSITE-ProRule" id="PRU00708"/>
    </source>
</evidence>
<keyword evidence="1" id="KW-0677">Repeat</keyword>
<evidence type="ECO:0008006" key="5">
    <source>
        <dbReference type="Google" id="ProtNLM"/>
    </source>
</evidence>
<proteinExistence type="predicted"/>
<dbReference type="InParanoid" id="A0A7N2M3Q9"/>
<dbReference type="Gene3D" id="1.25.40.10">
    <property type="entry name" value="Tetratricopeptide repeat domain"/>
    <property type="match status" value="1"/>
</dbReference>
<accession>A0A7N2M3Q9</accession>
<dbReference type="InterPro" id="IPR011990">
    <property type="entry name" value="TPR-like_helical_dom_sf"/>
</dbReference>
<dbReference type="NCBIfam" id="TIGR00756">
    <property type="entry name" value="PPR"/>
    <property type="match status" value="2"/>
</dbReference>
<protein>
    <recommendedName>
        <fullName evidence="5">Pentatricopeptide repeat-containing protein</fullName>
    </recommendedName>
</protein>
<dbReference type="Pfam" id="PF01535">
    <property type="entry name" value="PPR"/>
    <property type="match status" value="3"/>
</dbReference>
<keyword evidence="4" id="KW-1185">Reference proteome</keyword>
<dbReference type="PANTHER" id="PTHR47926:SF461">
    <property type="entry name" value="PENTATRICOPEPTIDE REPEAT SUPERFAMILY PROTEIN"/>
    <property type="match status" value="1"/>
</dbReference>
<dbReference type="EMBL" id="LRBV02000007">
    <property type="status" value="NOT_ANNOTATED_CDS"/>
    <property type="molecule type" value="Genomic_DNA"/>
</dbReference>
<dbReference type="PANTHER" id="PTHR47926">
    <property type="entry name" value="PENTATRICOPEPTIDE REPEAT-CONTAINING PROTEIN"/>
    <property type="match status" value="1"/>
</dbReference>
<evidence type="ECO:0000313" key="4">
    <source>
        <dbReference type="Proteomes" id="UP000594261"/>
    </source>
</evidence>